<dbReference type="InParanoid" id="B0DZJ4"/>
<evidence type="ECO:0000256" key="1">
    <source>
        <dbReference type="SAM" id="SignalP"/>
    </source>
</evidence>
<dbReference type="STRING" id="486041.B0DZJ4"/>
<dbReference type="AlphaFoldDB" id="B0DZJ4"/>
<evidence type="ECO:0000313" key="3">
    <source>
        <dbReference type="Proteomes" id="UP000001194"/>
    </source>
</evidence>
<reference evidence="2 3" key="1">
    <citation type="journal article" date="2008" name="Nature">
        <title>The genome of Laccaria bicolor provides insights into mycorrhizal symbiosis.</title>
        <authorList>
            <person name="Martin F."/>
            <person name="Aerts A."/>
            <person name="Ahren D."/>
            <person name="Brun A."/>
            <person name="Danchin E.G.J."/>
            <person name="Duchaussoy F."/>
            <person name="Gibon J."/>
            <person name="Kohler A."/>
            <person name="Lindquist E."/>
            <person name="Pereda V."/>
            <person name="Salamov A."/>
            <person name="Shapiro H.J."/>
            <person name="Wuyts J."/>
            <person name="Blaudez D."/>
            <person name="Buee M."/>
            <person name="Brokstein P."/>
            <person name="Canbaeck B."/>
            <person name="Cohen D."/>
            <person name="Courty P.E."/>
            <person name="Coutinho P.M."/>
            <person name="Delaruelle C."/>
            <person name="Detter J.C."/>
            <person name="Deveau A."/>
            <person name="DiFazio S."/>
            <person name="Duplessis S."/>
            <person name="Fraissinet-Tachet L."/>
            <person name="Lucic E."/>
            <person name="Frey-Klett P."/>
            <person name="Fourrey C."/>
            <person name="Feussner I."/>
            <person name="Gay G."/>
            <person name="Grimwood J."/>
            <person name="Hoegger P.J."/>
            <person name="Jain P."/>
            <person name="Kilaru S."/>
            <person name="Labbe J."/>
            <person name="Lin Y.C."/>
            <person name="Legue V."/>
            <person name="Le Tacon F."/>
            <person name="Marmeisse R."/>
            <person name="Melayah D."/>
            <person name="Montanini B."/>
            <person name="Muratet M."/>
            <person name="Nehls U."/>
            <person name="Niculita-Hirzel H."/>
            <person name="Oudot-Le Secq M.P."/>
            <person name="Peter M."/>
            <person name="Quesneville H."/>
            <person name="Rajashekar B."/>
            <person name="Reich M."/>
            <person name="Rouhier N."/>
            <person name="Schmutz J."/>
            <person name="Yin T."/>
            <person name="Chalot M."/>
            <person name="Henrissat B."/>
            <person name="Kuees U."/>
            <person name="Lucas S."/>
            <person name="Van de Peer Y."/>
            <person name="Podila G.K."/>
            <person name="Polle A."/>
            <person name="Pukkila P.J."/>
            <person name="Richardson P.M."/>
            <person name="Rouze P."/>
            <person name="Sanders I.R."/>
            <person name="Stajich J.E."/>
            <person name="Tunlid A."/>
            <person name="Tuskan G."/>
            <person name="Grigoriev I.V."/>
        </authorList>
    </citation>
    <scope>NUCLEOTIDE SEQUENCE [LARGE SCALE GENOMIC DNA]</scope>
    <source>
        <strain evidence="3">S238N-H82 / ATCC MYA-4686</strain>
    </source>
</reference>
<keyword evidence="1" id="KW-0732">Signal</keyword>
<organism evidence="3">
    <name type="scientific">Laccaria bicolor (strain S238N-H82 / ATCC MYA-4686)</name>
    <name type="common">Bicoloured deceiver</name>
    <name type="synonym">Laccaria laccata var. bicolor</name>
    <dbReference type="NCBI Taxonomy" id="486041"/>
    <lineage>
        <taxon>Eukaryota</taxon>
        <taxon>Fungi</taxon>
        <taxon>Dikarya</taxon>
        <taxon>Basidiomycota</taxon>
        <taxon>Agaricomycotina</taxon>
        <taxon>Agaricomycetes</taxon>
        <taxon>Agaricomycetidae</taxon>
        <taxon>Agaricales</taxon>
        <taxon>Agaricineae</taxon>
        <taxon>Hydnangiaceae</taxon>
        <taxon>Laccaria</taxon>
    </lineage>
</organism>
<sequence length="80" mass="8718">MNIVFFGVVISLPVPTSCLFLPNTPQYNPTPPPLTTILENMLPSSINTKSHFSKGPISFRAGTALALAKCLKKYKSVLRV</sequence>
<evidence type="ECO:0000313" key="2">
    <source>
        <dbReference type="EMBL" id="EDQ99985.1"/>
    </source>
</evidence>
<dbReference type="HOGENOM" id="CLU_2590176_0_0_1"/>
<dbReference type="Proteomes" id="UP000001194">
    <property type="component" value="Unassembled WGS sequence"/>
</dbReference>
<proteinExistence type="predicted"/>
<feature type="signal peptide" evidence="1">
    <location>
        <begin position="1"/>
        <end position="18"/>
    </location>
</feature>
<feature type="chain" id="PRO_5002747408" evidence="1">
    <location>
        <begin position="19"/>
        <end position="80"/>
    </location>
</feature>
<protein>
    <submittedName>
        <fullName evidence="2">Predicted protein</fullName>
    </submittedName>
</protein>
<name>B0DZJ4_LACBS</name>
<keyword evidence="3" id="KW-1185">Reference proteome</keyword>
<gene>
    <name evidence="2" type="ORF">LACBIDRAFT_315005</name>
</gene>
<dbReference type="GeneID" id="6085040"/>
<dbReference type="RefSeq" id="XP_001889396.1">
    <property type="nucleotide sequence ID" value="XM_001889361.1"/>
</dbReference>
<dbReference type="KEGG" id="lbc:LACBIDRAFT_315005"/>
<accession>B0DZJ4</accession>
<dbReference type="EMBL" id="DS547156">
    <property type="protein sequence ID" value="EDQ99985.1"/>
    <property type="molecule type" value="Genomic_DNA"/>
</dbReference>